<dbReference type="AlphaFoldDB" id="A0A9N9P0A9"/>
<protein>
    <submittedName>
        <fullName evidence="1">1948_t:CDS:1</fullName>
    </submittedName>
</protein>
<reference evidence="1" key="1">
    <citation type="submission" date="2021-06" db="EMBL/GenBank/DDBJ databases">
        <authorList>
            <person name="Kallberg Y."/>
            <person name="Tangrot J."/>
            <person name="Rosling A."/>
        </authorList>
    </citation>
    <scope>NUCLEOTIDE SEQUENCE</scope>
    <source>
        <strain evidence="1">IN212</strain>
    </source>
</reference>
<comment type="caution">
    <text evidence="1">The sequence shown here is derived from an EMBL/GenBank/DDBJ whole genome shotgun (WGS) entry which is preliminary data.</text>
</comment>
<gene>
    <name evidence="1" type="ORF">RFULGI_LOCUS15457</name>
</gene>
<dbReference type="EMBL" id="CAJVPZ010049753">
    <property type="protein sequence ID" value="CAG8776384.1"/>
    <property type="molecule type" value="Genomic_DNA"/>
</dbReference>
<keyword evidence="2" id="KW-1185">Reference proteome</keyword>
<evidence type="ECO:0000313" key="2">
    <source>
        <dbReference type="Proteomes" id="UP000789396"/>
    </source>
</evidence>
<name>A0A9N9P0A9_9GLOM</name>
<feature type="non-terminal residue" evidence="1">
    <location>
        <position position="1"/>
    </location>
</feature>
<accession>A0A9N9P0A9</accession>
<dbReference type="Proteomes" id="UP000789396">
    <property type="component" value="Unassembled WGS sequence"/>
</dbReference>
<proteinExistence type="predicted"/>
<organism evidence="1 2">
    <name type="scientific">Racocetra fulgida</name>
    <dbReference type="NCBI Taxonomy" id="60492"/>
    <lineage>
        <taxon>Eukaryota</taxon>
        <taxon>Fungi</taxon>
        <taxon>Fungi incertae sedis</taxon>
        <taxon>Mucoromycota</taxon>
        <taxon>Glomeromycotina</taxon>
        <taxon>Glomeromycetes</taxon>
        <taxon>Diversisporales</taxon>
        <taxon>Gigasporaceae</taxon>
        <taxon>Racocetra</taxon>
    </lineage>
</organism>
<feature type="non-terminal residue" evidence="1">
    <location>
        <position position="68"/>
    </location>
</feature>
<evidence type="ECO:0000313" key="1">
    <source>
        <dbReference type="EMBL" id="CAG8776384.1"/>
    </source>
</evidence>
<sequence>APIINNITLIPNPPVSNSTLEAKGSATTNADMVDGALLVFQIANNNGSVFYTQEYDICGKLTTKFQLK</sequence>